<evidence type="ECO:0000256" key="1">
    <source>
        <dbReference type="SAM" id="MobiDB-lite"/>
    </source>
</evidence>
<dbReference type="EMBL" id="JBIAQY010000001">
    <property type="protein sequence ID" value="MFF3566183.1"/>
    <property type="molecule type" value="Genomic_DNA"/>
</dbReference>
<name>A0ABW6RS19_9NOCA</name>
<evidence type="ECO:0000313" key="3">
    <source>
        <dbReference type="Proteomes" id="UP001601992"/>
    </source>
</evidence>
<organism evidence="2 3">
    <name type="scientific">Nocardia jiangxiensis</name>
    <dbReference type="NCBI Taxonomy" id="282685"/>
    <lineage>
        <taxon>Bacteria</taxon>
        <taxon>Bacillati</taxon>
        <taxon>Actinomycetota</taxon>
        <taxon>Actinomycetes</taxon>
        <taxon>Mycobacteriales</taxon>
        <taxon>Nocardiaceae</taxon>
        <taxon>Nocardia</taxon>
    </lineage>
</organism>
<reference evidence="2 3" key="1">
    <citation type="submission" date="2024-10" db="EMBL/GenBank/DDBJ databases">
        <title>The Natural Products Discovery Center: Release of the First 8490 Sequenced Strains for Exploring Actinobacteria Biosynthetic Diversity.</title>
        <authorList>
            <person name="Kalkreuter E."/>
            <person name="Kautsar S.A."/>
            <person name="Yang D."/>
            <person name="Bader C.D."/>
            <person name="Teijaro C.N."/>
            <person name="Fluegel L."/>
            <person name="Davis C.M."/>
            <person name="Simpson J.R."/>
            <person name="Lauterbach L."/>
            <person name="Steele A.D."/>
            <person name="Gui C."/>
            <person name="Meng S."/>
            <person name="Li G."/>
            <person name="Viehrig K."/>
            <person name="Ye F."/>
            <person name="Su P."/>
            <person name="Kiefer A.F."/>
            <person name="Nichols A."/>
            <person name="Cepeda A.J."/>
            <person name="Yan W."/>
            <person name="Fan B."/>
            <person name="Jiang Y."/>
            <person name="Adhikari A."/>
            <person name="Zheng C.-J."/>
            <person name="Schuster L."/>
            <person name="Cowan T.M."/>
            <person name="Smanski M.J."/>
            <person name="Chevrette M.G."/>
            <person name="De Carvalho L.P.S."/>
            <person name="Shen B."/>
        </authorList>
    </citation>
    <scope>NUCLEOTIDE SEQUENCE [LARGE SCALE GENOMIC DNA]</scope>
    <source>
        <strain evidence="2 3">NPDC002593</strain>
    </source>
</reference>
<dbReference type="Proteomes" id="UP001601992">
    <property type="component" value="Unassembled WGS sequence"/>
</dbReference>
<accession>A0ABW6RS19</accession>
<protein>
    <submittedName>
        <fullName evidence="2">Uncharacterized protein</fullName>
    </submittedName>
</protein>
<evidence type="ECO:0000313" key="2">
    <source>
        <dbReference type="EMBL" id="MFF3566183.1"/>
    </source>
</evidence>
<dbReference type="Gene3D" id="3.40.30.120">
    <property type="match status" value="1"/>
</dbReference>
<sequence length="75" mass="8303">MHPRPNTRADHRIPPRPRTSVHTLDEKWCAAAGITRSGALLLRPDQIVAWRTPTTPADPATAFDSALDRILAEPQ</sequence>
<gene>
    <name evidence="2" type="ORF">ACFYXQ_00215</name>
</gene>
<keyword evidence="3" id="KW-1185">Reference proteome</keyword>
<dbReference type="RefSeq" id="WP_387402625.1">
    <property type="nucleotide sequence ID" value="NZ_JBIAQY010000001.1"/>
</dbReference>
<comment type="caution">
    <text evidence="2">The sequence shown here is derived from an EMBL/GenBank/DDBJ whole genome shotgun (WGS) entry which is preliminary data.</text>
</comment>
<dbReference type="Pfam" id="PF21274">
    <property type="entry name" value="Rng_hyd_C"/>
    <property type="match status" value="1"/>
</dbReference>
<feature type="region of interest" description="Disordered" evidence="1">
    <location>
        <begin position="1"/>
        <end position="21"/>
    </location>
</feature>
<proteinExistence type="predicted"/>